<dbReference type="EMBL" id="VDCV01000001">
    <property type="protein sequence ID" value="KAB5574172.1"/>
    <property type="molecule type" value="Genomic_DNA"/>
</dbReference>
<comment type="caution">
    <text evidence="2">The sequence shown here is derived from an EMBL/GenBank/DDBJ whole genome shotgun (WGS) entry which is preliminary data.</text>
</comment>
<feature type="compositionally biased region" description="Basic and acidic residues" evidence="1">
    <location>
        <begin position="93"/>
        <end position="104"/>
    </location>
</feature>
<accession>A0A5N5P3H9</accession>
<feature type="compositionally biased region" description="Polar residues" evidence="1">
    <location>
        <begin position="373"/>
        <end position="385"/>
    </location>
</feature>
<name>A0A5N5P3H9_9ROSI</name>
<keyword evidence="3" id="KW-1185">Reference proteome</keyword>
<feature type="region of interest" description="Disordered" evidence="1">
    <location>
        <begin position="39"/>
        <end position="241"/>
    </location>
</feature>
<feature type="compositionally biased region" description="Basic and acidic residues" evidence="1">
    <location>
        <begin position="162"/>
        <end position="186"/>
    </location>
</feature>
<protein>
    <recommendedName>
        <fullName evidence="4">GBF-interacting protein 1 N-terminal domain-containing protein</fullName>
    </recommendedName>
</protein>
<evidence type="ECO:0000313" key="2">
    <source>
        <dbReference type="EMBL" id="KAB5574172.1"/>
    </source>
</evidence>
<feature type="compositionally biased region" description="Polar residues" evidence="1">
    <location>
        <begin position="356"/>
        <end position="365"/>
    </location>
</feature>
<dbReference type="Proteomes" id="UP000326939">
    <property type="component" value="Chromosome 1"/>
</dbReference>
<proteinExistence type="predicted"/>
<feature type="compositionally biased region" description="Low complexity" evidence="1">
    <location>
        <begin position="462"/>
        <end position="479"/>
    </location>
</feature>
<feature type="region of interest" description="Disordered" evidence="1">
    <location>
        <begin position="261"/>
        <end position="291"/>
    </location>
</feature>
<dbReference type="PANTHER" id="PTHR47070:SF2">
    <property type="entry name" value="OS06G0206100 PROTEIN"/>
    <property type="match status" value="1"/>
</dbReference>
<feature type="compositionally biased region" description="Polar residues" evidence="1">
    <location>
        <begin position="451"/>
        <end position="461"/>
    </location>
</feature>
<gene>
    <name evidence="2" type="ORF">DKX38_001366</name>
</gene>
<feature type="region of interest" description="Disordered" evidence="1">
    <location>
        <begin position="347"/>
        <end position="386"/>
    </location>
</feature>
<evidence type="ECO:0000256" key="1">
    <source>
        <dbReference type="SAM" id="MobiDB-lite"/>
    </source>
</evidence>
<sequence>MVHHQRAMDIGKGYLLWKLDKQVNSYFVFLPDPFHEVKRKRDKKKENMSYRGSVDSRKHSENFDQGMRPHTFSDRNARRGGYTRPASPGTRGINREFRVVRDNRVNQNTSREPKPALLQGSTSAKEQGSGVVTKKGSTGMSSNLKPSDARSSHQASNGPIDSESRRNKDANSSVGDRRVVSEEKRSIASNAAPSRVQAAKSNNSQQHHALQTSSNPVVGVYSSSTDPVHVPSSDSRSPGVVGAIKREVGVVGGRRQSLDNAVKDLSSSSGRRQSLDNAVKDLSSSNSFSESFHPFTAVSKTDQVSQTAVIEPMPSVPVNRSFLSNQYNSRPHQQAVGHPKERFCAASQHNKEWKPKSSQRSSVTSPGVIGTPAKSSSPPTDNSNDMELDAANLQDKFPQLNIHENQNVIIAQHIRVPETDRCMLTFGSFGVGFDASMTPEFQAVGISEKSNGESAISNNGDGSLPASAPESSSDDASGGKQVELLDDQARNYGSDSPAASLESEHPLPVKSSSPLNLDNYADIGLVRNSSPSYAPSESQQQQDHHLELQSFSQTYDPQTAYDISYFRPQIDETVRGQGLPSPHEVFTAHTANNIPASTMPTVQQQPPMAQMYPQVHVSQFSNLVPYRQFISPVYVPPMPMPGYSNSPAYPHPSNGNSYLLMPGGGSHHNANGLKYGIQHYKPVPGNNPAGFANFVSPSGYAINAPGVVGSATGLEDSSRMKYKDGNLYVPNPQLGWSITWYDMHVLVHYWLTMLLCIHGMPLHIDGALMAEASEIWIQNPREMQGLQSAPYYNMPGQTHAAYLPSHAGHASFNAAAAQSSHMQFPGLYPPTPQPTAMASPHHLGPVMGGNVGVAPSAPGAQGGAYQQPQLGHLNWTTNF</sequence>
<feature type="compositionally biased region" description="Polar residues" evidence="1">
    <location>
        <begin position="199"/>
        <end position="236"/>
    </location>
</feature>
<dbReference type="PANTHER" id="PTHR47070">
    <property type="entry name" value="HYDROXYPROLINE-RICH GLYCOPROTEIN-LIKE"/>
    <property type="match status" value="1"/>
</dbReference>
<evidence type="ECO:0008006" key="4">
    <source>
        <dbReference type="Google" id="ProtNLM"/>
    </source>
</evidence>
<feature type="compositionally biased region" description="Polar residues" evidence="1">
    <location>
        <begin position="527"/>
        <end position="541"/>
    </location>
</feature>
<reference evidence="3" key="1">
    <citation type="journal article" date="2019" name="Gigascience">
        <title>De novo genome assembly of the endangered Acer yangbiense, a plant species with extremely small populations endemic to Yunnan Province, China.</title>
        <authorList>
            <person name="Yang J."/>
            <person name="Wariss H.M."/>
            <person name="Tao L."/>
            <person name="Zhang R."/>
            <person name="Yun Q."/>
            <person name="Hollingsworth P."/>
            <person name="Dao Z."/>
            <person name="Luo G."/>
            <person name="Guo H."/>
            <person name="Ma Y."/>
            <person name="Sun W."/>
        </authorList>
    </citation>
    <scope>NUCLEOTIDE SEQUENCE [LARGE SCALE GENOMIC DNA]</scope>
    <source>
        <strain evidence="3">cv. br00</strain>
    </source>
</reference>
<feature type="compositionally biased region" description="Polar residues" evidence="1">
    <location>
        <begin position="135"/>
        <end position="145"/>
    </location>
</feature>
<feature type="region of interest" description="Disordered" evidence="1">
    <location>
        <begin position="526"/>
        <end position="545"/>
    </location>
</feature>
<feature type="compositionally biased region" description="Polar residues" evidence="1">
    <location>
        <begin position="265"/>
        <end position="276"/>
    </location>
</feature>
<evidence type="ECO:0000313" key="3">
    <source>
        <dbReference type="Proteomes" id="UP000326939"/>
    </source>
</evidence>
<feature type="region of interest" description="Disordered" evidence="1">
    <location>
        <begin position="451"/>
        <end position="514"/>
    </location>
</feature>
<feature type="compositionally biased region" description="Basic and acidic residues" evidence="1">
    <location>
        <begin position="44"/>
        <end position="62"/>
    </location>
</feature>
<dbReference type="AlphaFoldDB" id="A0A5N5P3H9"/>
<organism evidence="2 3">
    <name type="scientific">Salix brachista</name>
    <dbReference type="NCBI Taxonomy" id="2182728"/>
    <lineage>
        <taxon>Eukaryota</taxon>
        <taxon>Viridiplantae</taxon>
        <taxon>Streptophyta</taxon>
        <taxon>Embryophyta</taxon>
        <taxon>Tracheophyta</taxon>
        <taxon>Spermatophyta</taxon>
        <taxon>Magnoliopsida</taxon>
        <taxon>eudicotyledons</taxon>
        <taxon>Gunneridae</taxon>
        <taxon>Pentapetalae</taxon>
        <taxon>rosids</taxon>
        <taxon>fabids</taxon>
        <taxon>Malpighiales</taxon>
        <taxon>Salicaceae</taxon>
        <taxon>Saliceae</taxon>
        <taxon>Salix</taxon>
    </lineage>
</organism>